<name>A0A9P7E2W2_9AGAM</name>
<evidence type="ECO:0000313" key="2">
    <source>
        <dbReference type="Proteomes" id="UP000719766"/>
    </source>
</evidence>
<feature type="non-terminal residue" evidence="1">
    <location>
        <position position="1"/>
    </location>
</feature>
<proteinExistence type="predicted"/>
<dbReference type="OrthoDB" id="2665685at2759"/>
<accession>A0A9P7E2W2</accession>
<gene>
    <name evidence="1" type="ORF">HD556DRAFT_1207252</name>
</gene>
<dbReference type="RefSeq" id="XP_041167642.1">
    <property type="nucleotide sequence ID" value="XM_041296497.1"/>
</dbReference>
<comment type="caution">
    <text evidence="1">The sequence shown here is derived from an EMBL/GenBank/DDBJ whole genome shotgun (WGS) entry which is preliminary data.</text>
</comment>
<reference evidence="1" key="1">
    <citation type="journal article" date="2020" name="New Phytol.">
        <title>Comparative genomics reveals dynamic genome evolution in host specialist ectomycorrhizal fungi.</title>
        <authorList>
            <person name="Lofgren L.A."/>
            <person name="Nguyen N.H."/>
            <person name="Vilgalys R."/>
            <person name="Ruytinx J."/>
            <person name="Liao H.L."/>
            <person name="Branco S."/>
            <person name="Kuo A."/>
            <person name="LaButti K."/>
            <person name="Lipzen A."/>
            <person name="Andreopoulos W."/>
            <person name="Pangilinan J."/>
            <person name="Riley R."/>
            <person name="Hundley H."/>
            <person name="Na H."/>
            <person name="Barry K."/>
            <person name="Grigoriev I.V."/>
            <person name="Stajich J.E."/>
            <person name="Kennedy P.G."/>
        </authorList>
    </citation>
    <scope>NUCLEOTIDE SEQUENCE</scope>
    <source>
        <strain evidence="1">S12</strain>
    </source>
</reference>
<dbReference type="EMBL" id="JABBWE010000001">
    <property type="protein sequence ID" value="KAG1809977.1"/>
    <property type="molecule type" value="Genomic_DNA"/>
</dbReference>
<feature type="non-terminal residue" evidence="1">
    <location>
        <position position="80"/>
    </location>
</feature>
<dbReference type="GeneID" id="64590261"/>
<sequence>AVDDFFSLCDTHVQAGQEILHDLRDLANANCRSGKVRRDRFIQLYDMLETVLPEVKFFEVKLDEYAPSIPNSRLSSVHYY</sequence>
<evidence type="ECO:0000313" key="1">
    <source>
        <dbReference type="EMBL" id="KAG1809977.1"/>
    </source>
</evidence>
<organism evidence="1 2">
    <name type="scientific">Suillus plorans</name>
    <dbReference type="NCBI Taxonomy" id="116603"/>
    <lineage>
        <taxon>Eukaryota</taxon>
        <taxon>Fungi</taxon>
        <taxon>Dikarya</taxon>
        <taxon>Basidiomycota</taxon>
        <taxon>Agaricomycotina</taxon>
        <taxon>Agaricomycetes</taxon>
        <taxon>Agaricomycetidae</taxon>
        <taxon>Boletales</taxon>
        <taxon>Suillineae</taxon>
        <taxon>Suillaceae</taxon>
        <taxon>Suillus</taxon>
    </lineage>
</organism>
<dbReference type="AlphaFoldDB" id="A0A9P7E2W2"/>
<protein>
    <submittedName>
        <fullName evidence="1">Uncharacterized protein</fullName>
    </submittedName>
</protein>
<dbReference type="Proteomes" id="UP000719766">
    <property type="component" value="Unassembled WGS sequence"/>
</dbReference>
<keyword evidence="2" id="KW-1185">Reference proteome</keyword>